<sequence length="348" mass="38926">MTTSHMNGHITEDSDSEAKNVDLASPEESQKHREMAVDCPGDLGSRMMPMRRSAQLERIRQQQEDIRRRREEEGKKQELDLTASMRLKKLAQIPPKTGIDNPIFDTEEGIVLESPHYTVKTLEVEELLTSLKHIQHVLVDPQSQEDISLILQLVQNTDFQNAFKIHNAVTVHMNKASPPYPLISNAQELAQEVQSVLKPSHHKDGQELNALLNAPHMQALLLAHDKVAEQEMQPEPLTDEKIYENIGVYGGETVKIVRIEKARDIPLGATVRNEMDSVIISRIVKGGAAEKSGLLHEGDEVLEINGIEIRGKDVNEVFDLLADMHGTLTFVLIPSQQSKPPPAKETVV</sequence>
<keyword evidence="5" id="KW-0067">ATP-binding</keyword>
<feature type="compositionally biased region" description="Basic and acidic residues" evidence="6">
    <location>
        <begin position="54"/>
        <end position="77"/>
    </location>
</feature>
<evidence type="ECO:0000259" key="7">
    <source>
        <dbReference type="PROSITE" id="PS50106"/>
    </source>
</evidence>
<feature type="domain" description="L27" evidence="8">
    <location>
        <begin position="179"/>
        <end position="235"/>
    </location>
</feature>
<evidence type="ECO:0000256" key="6">
    <source>
        <dbReference type="SAM" id="MobiDB-lite"/>
    </source>
</evidence>
<dbReference type="EMBL" id="KK476527">
    <property type="protein sequence ID" value="KFQ59173.1"/>
    <property type="molecule type" value="Genomic_DNA"/>
</dbReference>
<dbReference type="Pfam" id="PF00595">
    <property type="entry name" value="PDZ"/>
    <property type="match status" value="1"/>
</dbReference>
<dbReference type="PROSITE" id="PS51022">
    <property type="entry name" value="L27"/>
    <property type="match status" value="2"/>
</dbReference>
<evidence type="ECO:0000256" key="5">
    <source>
        <dbReference type="ARBA" id="ARBA00022840"/>
    </source>
</evidence>
<feature type="region of interest" description="Disordered" evidence="6">
    <location>
        <begin position="1"/>
        <end position="77"/>
    </location>
</feature>
<keyword evidence="10" id="KW-1185">Reference proteome</keyword>
<name>A0A091SLB5_PELCR</name>
<dbReference type="Gene3D" id="1.10.287.650">
    <property type="entry name" value="L27 domain"/>
    <property type="match status" value="2"/>
</dbReference>
<dbReference type="InterPro" id="IPR004172">
    <property type="entry name" value="L27_dom"/>
</dbReference>
<evidence type="ECO:0000259" key="8">
    <source>
        <dbReference type="PROSITE" id="PS51022"/>
    </source>
</evidence>
<dbReference type="Pfam" id="PF09060">
    <property type="entry name" value="L27_N"/>
    <property type="match status" value="1"/>
</dbReference>
<feature type="domain" description="PDZ" evidence="7">
    <location>
        <begin position="256"/>
        <end position="336"/>
    </location>
</feature>
<dbReference type="CDD" id="cd06798">
    <property type="entry name" value="PDZ_MPP5-like"/>
    <property type="match status" value="1"/>
</dbReference>
<reference evidence="9 10" key="1">
    <citation type="submission" date="2014-04" db="EMBL/GenBank/DDBJ databases">
        <title>Genome evolution of avian class.</title>
        <authorList>
            <person name="Zhang G."/>
            <person name="Li C."/>
        </authorList>
    </citation>
    <scope>NUCLEOTIDE SEQUENCE [LARGE SCALE GENOMIC DNA]</scope>
    <source>
        <strain evidence="9">BGI_N334</strain>
    </source>
</reference>
<evidence type="ECO:0000256" key="2">
    <source>
        <dbReference type="ARBA" id="ARBA00022443"/>
    </source>
</evidence>
<dbReference type="Gene3D" id="2.30.42.10">
    <property type="match status" value="1"/>
</dbReference>
<keyword evidence="3" id="KW-0677">Repeat</keyword>
<dbReference type="SUPFAM" id="SSF50156">
    <property type="entry name" value="PDZ domain-like"/>
    <property type="match status" value="1"/>
</dbReference>
<accession>A0A091SLB5</accession>
<feature type="domain" description="L27" evidence="8">
    <location>
        <begin position="120"/>
        <end position="177"/>
    </location>
</feature>
<dbReference type="SMART" id="SM00569">
    <property type="entry name" value="L27"/>
    <property type="match status" value="2"/>
</dbReference>
<gene>
    <name evidence="9" type="ORF">N334_05784</name>
</gene>
<dbReference type="InterPro" id="IPR036892">
    <property type="entry name" value="L27_dom_sf"/>
</dbReference>
<dbReference type="AlphaFoldDB" id="A0A091SLB5"/>
<dbReference type="SMART" id="SM00228">
    <property type="entry name" value="PDZ"/>
    <property type="match status" value="1"/>
</dbReference>
<dbReference type="Proteomes" id="UP000054150">
    <property type="component" value="Unassembled WGS sequence"/>
</dbReference>
<keyword evidence="2" id="KW-0728">SH3 domain</keyword>
<dbReference type="PROSITE" id="PS50106">
    <property type="entry name" value="PDZ"/>
    <property type="match status" value="1"/>
</dbReference>
<evidence type="ECO:0000256" key="4">
    <source>
        <dbReference type="ARBA" id="ARBA00022741"/>
    </source>
</evidence>
<feature type="compositionally biased region" description="Basic and acidic residues" evidence="6">
    <location>
        <begin position="10"/>
        <end position="20"/>
    </location>
</feature>
<comment type="similarity">
    <text evidence="1">Belongs to the MAGUK family.</text>
</comment>
<dbReference type="FunFam" id="2.30.42.10:FF:000088">
    <property type="entry name" value="MAGUK p55 subfamily member 5"/>
    <property type="match status" value="1"/>
</dbReference>
<dbReference type="InterPro" id="IPR014775">
    <property type="entry name" value="L27_C"/>
</dbReference>
<evidence type="ECO:0000313" key="10">
    <source>
        <dbReference type="Proteomes" id="UP000054150"/>
    </source>
</evidence>
<feature type="non-terminal residue" evidence="9">
    <location>
        <position position="348"/>
    </location>
</feature>
<evidence type="ECO:0000256" key="3">
    <source>
        <dbReference type="ARBA" id="ARBA00022737"/>
    </source>
</evidence>
<keyword evidence="4" id="KW-0547">Nucleotide-binding</keyword>
<dbReference type="InterPro" id="IPR015145">
    <property type="entry name" value="L27_N"/>
</dbReference>
<evidence type="ECO:0000256" key="1">
    <source>
        <dbReference type="ARBA" id="ARBA00007014"/>
    </source>
</evidence>
<evidence type="ECO:0000313" key="9">
    <source>
        <dbReference type="EMBL" id="KFQ59173.1"/>
    </source>
</evidence>
<dbReference type="GO" id="GO:0005524">
    <property type="term" value="F:ATP binding"/>
    <property type="evidence" value="ECO:0007669"/>
    <property type="project" value="UniProtKB-KW"/>
</dbReference>
<dbReference type="InterPro" id="IPR001478">
    <property type="entry name" value="PDZ"/>
</dbReference>
<organism evidence="9 10">
    <name type="scientific">Pelecanus crispus</name>
    <name type="common">Dalmatian pelican</name>
    <dbReference type="NCBI Taxonomy" id="36300"/>
    <lineage>
        <taxon>Eukaryota</taxon>
        <taxon>Metazoa</taxon>
        <taxon>Chordata</taxon>
        <taxon>Craniata</taxon>
        <taxon>Vertebrata</taxon>
        <taxon>Euteleostomi</taxon>
        <taxon>Archelosauria</taxon>
        <taxon>Archosauria</taxon>
        <taxon>Dinosauria</taxon>
        <taxon>Saurischia</taxon>
        <taxon>Theropoda</taxon>
        <taxon>Coelurosauria</taxon>
        <taxon>Aves</taxon>
        <taxon>Neognathae</taxon>
        <taxon>Neoaves</taxon>
        <taxon>Aequornithes</taxon>
        <taxon>Pelecaniformes</taxon>
        <taxon>Pelecanidae</taxon>
        <taxon>Pelecanus</taxon>
    </lineage>
</organism>
<dbReference type="InterPro" id="IPR050716">
    <property type="entry name" value="MAGUK"/>
</dbReference>
<dbReference type="SUPFAM" id="SSF101288">
    <property type="entry name" value="L27 domain"/>
    <property type="match status" value="2"/>
</dbReference>
<protein>
    <submittedName>
        <fullName evidence="9">MAGUK p55 subfamily member 5</fullName>
    </submittedName>
</protein>
<proteinExistence type="inferred from homology"/>
<dbReference type="PANTHER" id="PTHR23122">
    <property type="entry name" value="MEMBRANE-ASSOCIATED GUANYLATE KINASE MAGUK"/>
    <property type="match status" value="1"/>
</dbReference>
<dbReference type="Pfam" id="PF02828">
    <property type="entry name" value="L27"/>
    <property type="match status" value="1"/>
</dbReference>
<dbReference type="InterPro" id="IPR036034">
    <property type="entry name" value="PDZ_sf"/>
</dbReference>